<evidence type="ECO:0000256" key="15">
    <source>
        <dbReference type="ARBA" id="ARBA00029690"/>
    </source>
</evidence>
<comment type="similarity">
    <text evidence="6">Belongs to the rickettsiae OmpA/OmpB family.</text>
</comment>
<dbReference type="InterPro" id="IPR036709">
    <property type="entry name" value="Autotransporte_beta_dom_sf"/>
</dbReference>
<evidence type="ECO:0000256" key="14">
    <source>
        <dbReference type="ARBA" id="ARBA00023237"/>
    </source>
</evidence>
<keyword evidence="10" id="KW-0812">Transmembrane</keyword>
<dbReference type="InterPro" id="IPR022095">
    <property type="entry name" value="OmpB_passenger_Rickettsia"/>
</dbReference>
<evidence type="ECO:0000256" key="12">
    <source>
        <dbReference type="ARBA" id="ARBA00023026"/>
    </source>
</evidence>
<evidence type="ECO:0000256" key="19">
    <source>
        <dbReference type="SAM" id="SignalP"/>
    </source>
</evidence>
<evidence type="ECO:0000256" key="16">
    <source>
        <dbReference type="ARBA" id="ARBA00030564"/>
    </source>
</evidence>
<dbReference type="EMBL" id="BAABMM010000019">
    <property type="protein sequence ID" value="GAA5252178.1"/>
    <property type="molecule type" value="Genomic_DNA"/>
</dbReference>
<evidence type="ECO:0000259" key="20">
    <source>
        <dbReference type="PROSITE" id="PS51208"/>
    </source>
</evidence>
<evidence type="ECO:0000256" key="2">
    <source>
        <dbReference type="ARBA" id="ARBA00004241"/>
    </source>
</evidence>
<accession>A0ABP9TTH2</accession>
<keyword evidence="11" id="KW-0574">Periplasm</keyword>
<dbReference type="SUPFAM" id="SSF103515">
    <property type="entry name" value="Autotransporter"/>
    <property type="match status" value="1"/>
</dbReference>
<dbReference type="InterPro" id="IPR048195">
    <property type="entry name" value="OmpB_ricketsia"/>
</dbReference>
<comment type="function">
    <text evidence="1">The 120 kDa surface-exposed protein is a major structural protein which may play a role as a rickettsial virulence factor and/or immunogen during infection.</text>
</comment>
<evidence type="ECO:0000256" key="10">
    <source>
        <dbReference type="ARBA" id="ARBA00022692"/>
    </source>
</evidence>
<dbReference type="Gene3D" id="2.40.128.130">
    <property type="entry name" value="Autotransporter beta-domain"/>
    <property type="match status" value="1"/>
</dbReference>
<feature type="domain" description="Autotransporter" evidence="20">
    <location>
        <begin position="1370"/>
        <end position="1658"/>
    </location>
</feature>
<evidence type="ECO:0000256" key="17">
    <source>
        <dbReference type="ARBA" id="ARBA00031328"/>
    </source>
</evidence>
<reference evidence="21 22" key="1">
    <citation type="journal article" date="2024" name="Microbiol. Immunol.">
        <title>Discovery of a novel spotted fever group Rickettsia, 'Candidatus Rickettsia kedanie,' in unfed larval chigger mites, Leptotrombidium scutellare.</title>
        <authorList>
            <person name="Ogawa M."/>
            <person name="Matsutani M."/>
            <person name="Katayama T."/>
            <person name="Takada N."/>
            <person name="Noda S."/>
            <person name="Takahashi M."/>
            <person name="Kageyama D."/>
            <person name="Hanaoka N."/>
            <person name="Ebihara H."/>
        </authorList>
    </citation>
    <scope>NUCLEOTIDE SEQUENCE [LARGE SCALE GENOMIC DNA]</scope>
    <source>
        <strain evidence="21 22">KNCP2-13</strain>
    </source>
</reference>
<evidence type="ECO:0000256" key="6">
    <source>
        <dbReference type="ARBA" id="ARBA00006981"/>
    </source>
</evidence>
<evidence type="ECO:0000313" key="22">
    <source>
        <dbReference type="Proteomes" id="UP001628124"/>
    </source>
</evidence>
<evidence type="ECO:0000256" key="5">
    <source>
        <dbReference type="ARBA" id="ARBA00004613"/>
    </source>
</evidence>
<dbReference type="Pfam" id="PF12334">
    <property type="entry name" value="rOmpB_passenger"/>
    <property type="match status" value="1"/>
</dbReference>
<evidence type="ECO:0000256" key="8">
    <source>
        <dbReference type="ARBA" id="ARBA00022452"/>
    </source>
</evidence>
<evidence type="ECO:0000256" key="4">
    <source>
        <dbReference type="ARBA" id="ARBA00004571"/>
    </source>
</evidence>
<evidence type="ECO:0000256" key="11">
    <source>
        <dbReference type="ARBA" id="ARBA00022764"/>
    </source>
</evidence>
<evidence type="ECO:0000256" key="1">
    <source>
        <dbReference type="ARBA" id="ARBA00004060"/>
    </source>
</evidence>
<keyword evidence="13" id="KW-0472">Membrane</keyword>
<protein>
    <recommendedName>
        <fullName evidence="7">Outer membrane protein B</fullName>
    </recommendedName>
    <alternativeName>
        <fullName evidence="15">168 kDa surface-layer protein</fullName>
    </alternativeName>
    <alternativeName>
        <fullName evidence="16">Cell surface antigen 5</fullName>
    </alternativeName>
    <alternativeName>
        <fullName evidence="18">Surface protein antigen</fullName>
    </alternativeName>
    <alternativeName>
        <fullName evidence="17">rOmp B</fullName>
    </alternativeName>
</protein>
<keyword evidence="14" id="KW-0998">Cell outer membrane</keyword>
<comment type="subcellular location">
    <subcellularLocation>
        <location evidence="4">Cell outer membrane</location>
        <topology evidence="4">Multi-pass membrane protein</topology>
    </subcellularLocation>
    <subcellularLocation>
        <location evidence="2">Cell surface</location>
    </subcellularLocation>
    <subcellularLocation>
        <location evidence="3">Periplasm</location>
    </subcellularLocation>
    <subcellularLocation>
        <location evidence="5">Secreted</location>
    </subcellularLocation>
</comment>
<dbReference type="NCBIfam" id="TIGR01414">
    <property type="entry name" value="autotrans_barl"/>
    <property type="match status" value="1"/>
</dbReference>
<dbReference type="RefSeq" id="WP_412707862.1">
    <property type="nucleotide sequence ID" value="NZ_BAABMM010000019.1"/>
</dbReference>
<evidence type="ECO:0000313" key="21">
    <source>
        <dbReference type="EMBL" id="GAA5252178.1"/>
    </source>
</evidence>
<comment type="caution">
    <text evidence="21">The sequence shown here is derived from an EMBL/GenBank/DDBJ whole genome shotgun (WGS) entry which is preliminary data.</text>
</comment>
<evidence type="ECO:0000256" key="13">
    <source>
        <dbReference type="ARBA" id="ARBA00023136"/>
    </source>
</evidence>
<dbReference type="SMART" id="SM00869">
    <property type="entry name" value="Autotransporter"/>
    <property type="match status" value="1"/>
</dbReference>
<feature type="chain" id="PRO_5047280645" description="Outer membrane protein B" evidence="19">
    <location>
        <begin position="30"/>
        <end position="1658"/>
    </location>
</feature>
<proteinExistence type="inferred from homology"/>
<evidence type="ECO:0000256" key="3">
    <source>
        <dbReference type="ARBA" id="ARBA00004418"/>
    </source>
</evidence>
<evidence type="ECO:0000256" key="18">
    <source>
        <dbReference type="ARBA" id="ARBA00031768"/>
    </source>
</evidence>
<keyword evidence="8" id="KW-1134">Transmembrane beta strand</keyword>
<sequence>MAQKPNFLKKLISAGLVTASTATIVASFAGSAMGAAAQQHRMTVVGGVATTVDGAGFDQTAAPAANLAVAPNAVITASVNHGIEFNTPAGSFNGLCLDTANNLAVTVSENTTLGFITNNVHNVNFFDPTLAAGKTLTITGQGLTTAQARATKNAQNVVVQANGGNAVANNDLNGLRTIDFGGAPSTLVFNLANPTTQNVPLILDNALAHNGANGTLDVTSGFIQVSKNDFATVKTINIGDGQGFIFNTDPTNGNALHLQQVAGSTINFNGMDGTGRLVLLSKNGGATDFNVMTGSLGGNLKGIIEFDTTTVVAGQLVANAGLANAVIGTDNRAGRAAGFVVSVDNGNAATIAGQVYAKDMVIKSANAGGQVNFNHIVDVGIDGTTAFKTAASQVAITQNSNFGATDFCNLAVQITVPDNKTLIGNFTGDASNKGNTAGVVTFAAHGTLTSGNADANVAVTNNIEAIEAAGVGVVQLSGIHTAELRLGNAHSVFKLADGTVINGQVNRTALIGGALASGAIQLDGSATITGDIGNGGGNAALQGITLANDASKTLTLGGANIIGANAGGTIDFQANGGTIKLTSTQNDILVHFDLAITTDKTGVVDASSLTNTQNLTIAGSIGTIAANNKTLGQLKIGSSTTTLNIGDVAINELVIGNNGSVKLDNGQYLIAKTTNASGQGKIIANSTVITNVGGNNFNITKLIAGTNLGSAEAPLSELNFAAPTALARSTILDVIGGANIYANNITTNTPNTGGFSFVGGTSIISGIVGTPANKISSVRLDGNSTVQFAGNAIFNDHTSISGNSTLQIGGDYAADFIASDDNTGIVEFVNTDLITVTLNKQAGPVNDLKQITVSGRGNVVINEIGNAGNNHAIETDTISFENASLGTVLFLASDTSLDGLTIKSKVGNGTPGNLNVPAVVVSGIDSVIADGQAIGDQQNIVGLGLGSDNGIIVNSTTLYAGISTTKNNQGTVTLSGGIPNTPGTIYGLGVGHDDPKLKQVTFTTDYNNLGSIVATNATINDDVTVTTGGVAGTYFNGTITLGSVNGNANIRFVDRTFSDPNSMIVTTKANNGTVTYLGGARVGNIGASDTNVASVKFTGNGNGAVLQGNIYSEVIDFGTYNLTVLSSNVILGGGTTAINGGISLLTNTLTFASGTSTWGSDTSIDTTLTVANGNIGQIVIAENAQVNATTTGTTTINVQDNANANFSGTKTYILIQGGARFNGTLGGPNFAVTGSNRFVNYGLIRDVNQDYVIIRTNNTANVVTNDIANSPFAGAPGVGQNITTFVNATNTAAYNNLLLAKNNADSANFVGAITTDTSAAVTNAQLDVAKDIQAQLGNRLGALRYLGTAEMAGPEVRAIPAAVAAGDEAVDNVAYGIWAKPFYTDTHQSKKGGLAGYKAKTTGVVVGLDTLAKDNLMIGAAIGITKTDIKHQDYKKGDKTDIDGFSFSLYGAQQLVNNFFAQGSAIFSLNQVKNKSQRYFFDANGKMNKQIAASNYDNMTFGGNLMVGYDYNAVQGVLVTPMVGLRYLKSSDENYKETGTTVANKQVNSKFSDRTDLIVGTKVAGGTMNITDLAVYPEAHAFVVHKVNGRLSQTQSQLDGQVTPFISQPDSTAKTSYNLGFSASIRPDAKMEYGVGYDAQIASKYVAHQGTLKVRVNF</sequence>
<gene>
    <name evidence="21" type="ORF">KNCP2_04660</name>
</gene>
<keyword evidence="9" id="KW-0964">Secreted</keyword>
<organism evidence="21 22">
    <name type="scientific">Candidatus Rickettsia kedanie</name>
    <dbReference type="NCBI Taxonomy" id="3115352"/>
    <lineage>
        <taxon>Bacteria</taxon>
        <taxon>Pseudomonadati</taxon>
        <taxon>Pseudomonadota</taxon>
        <taxon>Alphaproteobacteria</taxon>
        <taxon>Rickettsiales</taxon>
        <taxon>Rickettsiaceae</taxon>
        <taxon>Rickettsieae</taxon>
        <taxon>Rickettsia</taxon>
        <taxon>spotted fever group</taxon>
    </lineage>
</organism>
<name>A0ABP9TTH2_9RICK</name>
<keyword evidence="12" id="KW-0843">Virulence</keyword>
<dbReference type="InterPro" id="IPR006315">
    <property type="entry name" value="OM_autotransptr_brl_dom"/>
</dbReference>
<dbReference type="PROSITE" id="PS51208">
    <property type="entry name" value="AUTOTRANSPORTER"/>
    <property type="match status" value="1"/>
</dbReference>
<feature type="signal peptide" evidence="19">
    <location>
        <begin position="1"/>
        <end position="29"/>
    </location>
</feature>
<dbReference type="Pfam" id="PF03797">
    <property type="entry name" value="Autotransporter"/>
    <property type="match status" value="1"/>
</dbReference>
<keyword evidence="22" id="KW-1185">Reference proteome</keyword>
<dbReference type="Proteomes" id="UP001628124">
    <property type="component" value="Unassembled WGS sequence"/>
</dbReference>
<dbReference type="InterPro" id="IPR005546">
    <property type="entry name" value="Autotransporte_beta"/>
</dbReference>
<evidence type="ECO:0000256" key="9">
    <source>
        <dbReference type="ARBA" id="ARBA00022525"/>
    </source>
</evidence>
<keyword evidence="19" id="KW-0732">Signal</keyword>
<evidence type="ECO:0000256" key="7">
    <source>
        <dbReference type="ARBA" id="ARBA00020593"/>
    </source>
</evidence>
<dbReference type="NCBIfam" id="NF041657">
    <property type="entry name" value="ompB_ricketsia"/>
    <property type="match status" value="1"/>
</dbReference>